<organism evidence="10 11">
    <name type="scientific">Collinsella intestinalis</name>
    <dbReference type="NCBI Taxonomy" id="147207"/>
    <lineage>
        <taxon>Bacteria</taxon>
        <taxon>Bacillati</taxon>
        <taxon>Actinomycetota</taxon>
        <taxon>Coriobacteriia</taxon>
        <taxon>Coriobacteriales</taxon>
        <taxon>Coriobacteriaceae</taxon>
        <taxon>Collinsella</taxon>
    </lineage>
</organism>
<dbReference type="EMBL" id="QSJI01000004">
    <property type="protein sequence ID" value="RHD55623.1"/>
    <property type="molecule type" value="Genomic_DNA"/>
</dbReference>
<dbReference type="Proteomes" id="UP000286050">
    <property type="component" value="Unassembled WGS sequence"/>
</dbReference>
<feature type="active site" evidence="7">
    <location>
        <position position="85"/>
    </location>
</feature>
<evidence type="ECO:0000256" key="1">
    <source>
        <dbReference type="ARBA" id="ARBA00010518"/>
    </source>
</evidence>
<dbReference type="Gene3D" id="3.40.50.1170">
    <property type="entry name" value="L-asparaginase, N-terminal domain"/>
    <property type="match status" value="1"/>
</dbReference>
<dbReference type="PIRSF" id="PIRSF500176">
    <property type="entry name" value="L_ASNase"/>
    <property type="match status" value="1"/>
</dbReference>
<dbReference type="InterPro" id="IPR006034">
    <property type="entry name" value="Asparaginase/glutaminase-like"/>
</dbReference>
<dbReference type="Gene3D" id="3.40.50.40">
    <property type="match status" value="1"/>
</dbReference>
<dbReference type="SUPFAM" id="SSF53774">
    <property type="entry name" value="Glutaminase/Asparaginase"/>
    <property type="match status" value="1"/>
</dbReference>
<feature type="domain" description="L-asparaginase N-terminal" evidence="8">
    <location>
        <begin position="3"/>
        <end position="183"/>
    </location>
</feature>
<dbReference type="CDD" id="cd08963">
    <property type="entry name" value="L-asparaginase_I"/>
    <property type="match status" value="1"/>
</dbReference>
<dbReference type="Pfam" id="PF17763">
    <property type="entry name" value="Asparaginase_C"/>
    <property type="match status" value="1"/>
</dbReference>
<dbReference type="PANTHER" id="PTHR11707">
    <property type="entry name" value="L-ASPARAGINASE"/>
    <property type="match status" value="1"/>
</dbReference>
<dbReference type="GO" id="GO:0004067">
    <property type="term" value="F:asparaginase activity"/>
    <property type="evidence" value="ECO:0007669"/>
    <property type="project" value="UniProtKB-UniRule"/>
</dbReference>
<dbReference type="InterPro" id="IPR027473">
    <property type="entry name" value="L-asparaginase_C"/>
</dbReference>
<dbReference type="PANTHER" id="PTHR11707:SF28">
    <property type="entry name" value="60 KDA LYSOPHOSPHOLIPASE"/>
    <property type="match status" value="1"/>
</dbReference>
<evidence type="ECO:0000256" key="4">
    <source>
        <dbReference type="PIRSR" id="PIRSR001220-1"/>
    </source>
</evidence>
<reference evidence="10 11" key="1">
    <citation type="submission" date="2018-08" db="EMBL/GenBank/DDBJ databases">
        <title>A genome reference for cultivated species of the human gut microbiota.</title>
        <authorList>
            <person name="Zou Y."/>
            <person name="Xue W."/>
            <person name="Luo G."/>
        </authorList>
    </citation>
    <scope>NUCLEOTIDE SEQUENCE [LARGE SCALE GENOMIC DNA]</scope>
    <source>
        <strain evidence="10 11">AM30-5LB</strain>
    </source>
</reference>
<dbReference type="InterPro" id="IPR037152">
    <property type="entry name" value="L-asparaginase_N_sf"/>
</dbReference>
<evidence type="ECO:0000256" key="6">
    <source>
        <dbReference type="PROSITE-ProRule" id="PRU10099"/>
    </source>
</evidence>
<gene>
    <name evidence="10" type="ORF">DW787_05385</name>
</gene>
<dbReference type="InterPro" id="IPR041725">
    <property type="entry name" value="L-asparaginase_I"/>
</dbReference>
<dbReference type="GO" id="GO:0006520">
    <property type="term" value="P:amino acid metabolic process"/>
    <property type="evidence" value="ECO:0007669"/>
    <property type="project" value="InterPro"/>
</dbReference>
<dbReference type="InterPro" id="IPR027475">
    <property type="entry name" value="Asparaginase/glutaminase_AS2"/>
</dbReference>
<evidence type="ECO:0000256" key="2">
    <source>
        <dbReference type="ARBA" id="ARBA00012920"/>
    </source>
</evidence>
<evidence type="ECO:0000256" key="5">
    <source>
        <dbReference type="PIRSR" id="PIRSR001220-2"/>
    </source>
</evidence>
<comment type="catalytic activity">
    <reaction evidence="3">
        <text>L-asparagine + H2O = L-aspartate + NH4(+)</text>
        <dbReference type="Rhea" id="RHEA:21016"/>
        <dbReference type="ChEBI" id="CHEBI:15377"/>
        <dbReference type="ChEBI" id="CHEBI:28938"/>
        <dbReference type="ChEBI" id="CHEBI:29991"/>
        <dbReference type="ChEBI" id="CHEBI:58048"/>
        <dbReference type="EC" id="3.5.1.1"/>
    </reaction>
</comment>
<sequence length="355" mass="38608">MKHILLIATGGTIASAEDGNGLSPALTGEELARSVPEIEGLCELDIVQPMNIDSTNMRPADWLRIAEVIRENYDAHDGFVVLHGTDTMSYTAAALSYLIQDSPKPIVLTGSQQPMGNPFTDAKINLYQSLVYAVSDRSRDVSIVFGGYAIAGTRARKQRTMSFNAFNSINYPVLAYLRQDKIICSGSAAVSAGPAECDCAGDGAAREADGALDEPRFYTELNSRVCALKLTPGLTPDIFRLLKPDYDAVILETFGMGGVPERGADGASYHEAIFDWVDSGRTVVMTTQVPEEGLDLGVYEVGRAYAEHPGILKGGDMTTEALVAKTMWALGQTRDADELQRLFYRPINHDRVDEW</sequence>
<evidence type="ECO:0000259" key="8">
    <source>
        <dbReference type="Pfam" id="PF00710"/>
    </source>
</evidence>
<dbReference type="InterPro" id="IPR027474">
    <property type="entry name" value="L-asparaginase_N"/>
</dbReference>
<accession>A0A414FW25</accession>
<feature type="active site" description="O-isoaspartyl threonine intermediate" evidence="4">
    <location>
        <position position="12"/>
    </location>
</feature>
<dbReference type="PROSITE" id="PS51732">
    <property type="entry name" value="ASN_GLN_ASE_3"/>
    <property type="match status" value="1"/>
</dbReference>
<evidence type="ECO:0000313" key="10">
    <source>
        <dbReference type="EMBL" id="RHD55623.1"/>
    </source>
</evidence>
<feature type="active site" evidence="6">
    <location>
        <position position="12"/>
    </location>
</feature>
<feature type="domain" description="Asparaginase/glutaminase C-terminal" evidence="9">
    <location>
        <begin position="224"/>
        <end position="343"/>
    </location>
</feature>
<protein>
    <recommendedName>
        <fullName evidence="2">asparaginase</fullName>
        <ecNumber evidence="2">3.5.1.1</ecNumber>
    </recommendedName>
</protein>
<evidence type="ECO:0000259" key="9">
    <source>
        <dbReference type="Pfam" id="PF17763"/>
    </source>
</evidence>
<dbReference type="PROSITE" id="PS00917">
    <property type="entry name" value="ASN_GLN_ASE_2"/>
    <property type="match status" value="1"/>
</dbReference>
<dbReference type="PROSITE" id="PS00144">
    <property type="entry name" value="ASN_GLN_ASE_1"/>
    <property type="match status" value="1"/>
</dbReference>
<evidence type="ECO:0000256" key="7">
    <source>
        <dbReference type="PROSITE-ProRule" id="PRU10100"/>
    </source>
</evidence>
<dbReference type="Pfam" id="PF00710">
    <property type="entry name" value="Asparaginase"/>
    <property type="match status" value="1"/>
</dbReference>
<dbReference type="InterPro" id="IPR040919">
    <property type="entry name" value="Asparaginase_C"/>
</dbReference>
<dbReference type="AlphaFoldDB" id="A0A414FW25"/>
<evidence type="ECO:0000313" key="11">
    <source>
        <dbReference type="Proteomes" id="UP000286050"/>
    </source>
</evidence>
<feature type="binding site" evidence="5">
    <location>
        <position position="54"/>
    </location>
    <ligand>
        <name>substrate</name>
    </ligand>
</feature>
<dbReference type="SMART" id="SM00870">
    <property type="entry name" value="Asparaginase"/>
    <property type="match status" value="1"/>
</dbReference>
<dbReference type="InterPro" id="IPR020827">
    <property type="entry name" value="Asparaginase/glutaminase_AS1"/>
</dbReference>
<dbReference type="EC" id="3.5.1.1" evidence="2"/>
<feature type="binding site" evidence="5">
    <location>
        <begin position="85"/>
        <end position="86"/>
    </location>
    <ligand>
        <name>substrate</name>
    </ligand>
</feature>
<evidence type="ECO:0000256" key="3">
    <source>
        <dbReference type="ARBA" id="ARBA00049366"/>
    </source>
</evidence>
<dbReference type="SFLD" id="SFLDS00057">
    <property type="entry name" value="Glutaminase/Asparaginase"/>
    <property type="match status" value="1"/>
</dbReference>
<dbReference type="PIRSF" id="PIRSF001220">
    <property type="entry name" value="L-ASNase_gatD"/>
    <property type="match status" value="1"/>
</dbReference>
<name>A0A414FW25_9ACTN</name>
<proteinExistence type="inferred from homology"/>
<dbReference type="InterPro" id="IPR036152">
    <property type="entry name" value="Asp/glu_Ase-like_sf"/>
</dbReference>
<dbReference type="RefSeq" id="WP_118271965.1">
    <property type="nucleotide sequence ID" value="NZ_QSJI01000004.1"/>
</dbReference>
<dbReference type="FunFam" id="3.40.50.1170:FF:000001">
    <property type="entry name" value="L-asparaginase 2"/>
    <property type="match status" value="1"/>
</dbReference>
<comment type="caution">
    <text evidence="10">The sequence shown here is derived from an EMBL/GenBank/DDBJ whole genome shotgun (WGS) entry which is preliminary data.</text>
</comment>
<comment type="similarity">
    <text evidence="1">Belongs to the asparaginase 1 family.</text>
</comment>
<dbReference type="PRINTS" id="PR00139">
    <property type="entry name" value="ASNGLNASE"/>
</dbReference>